<evidence type="ECO:0000256" key="2">
    <source>
        <dbReference type="ARBA" id="ARBA00022840"/>
    </source>
</evidence>
<evidence type="ECO:0000256" key="1">
    <source>
        <dbReference type="ARBA" id="ARBA00022741"/>
    </source>
</evidence>
<dbReference type="InterPro" id="IPR027417">
    <property type="entry name" value="P-loop_NTPase"/>
</dbReference>
<dbReference type="GO" id="GO:0005524">
    <property type="term" value="F:ATP binding"/>
    <property type="evidence" value="ECO:0007669"/>
    <property type="project" value="UniProtKB-KW"/>
</dbReference>
<gene>
    <name evidence="4" type="ORF">MRX98_16195</name>
</gene>
<dbReference type="AlphaFoldDB" id="A0AA41UM08"/>
<comment type="caution">
    <text evidence="4">The sequence shown here is derived from an EMBL/GenBank/DDBJ whole genome shotgun (WGS) entry which is preliminary data.</text>
</comment>
<dbReference type="Gene3D" id="3.40.50.300">
    <property type="entry name" value="P-loop containing nucleotide triphosphate hydrolases"/>
    <property type="match status" value="1"/>
</dbReference>
<proteinExistence type="predicted"/>
<evidence type="ECO:0000313" key="5">
    <source>
        <dbReference type="Proteomes" id="UP001165427"/>
    </source>
</evidence>
<dbReference type="NCBIfam" id="TIGR01007">
    <property type="entry name" value="eps_fam"/>
    <property type="match status" value="1"/>
</dbReference>
<dbReference type="CDD" id="cd05387">
    <property type="entry name" value="BY-kinase"/>
    <property type="match status" value="1"/>
</dbReference>
<reference evidence="4" key="1">
    <citation type="submission" date="2022-04" db="EMBL/GenBank/DDBJ databases">
        <title>Desulfatitalea alkaliphila sp. nov., a novel anaerobic sulfate-reducing bacterium isolated from terrestrial mud volcano, Taman Peninsula, Russia.</title>
        <authorList>
            <person name="Khomyakova M.A."/>
            <person name="Merkel A.Y."/>
            <person name="Slobodkin A.I."/>
        </authorList>
    </citation>
    <scope>NUCLEOTIDE SEQUENCE</scope>
    <source>
        <strain evidence="4">M08but</strain>
    </source>
</reference>
<name>A0AA41UM08_9BACT</name>
<dbReference type="InterPro" id="IPR050445">
    <property type="entry name" value="Bact_polysacc_biosynth/exp"/>
</dbReference>
<feature type="region of interest" description="Disordered" evidence="3">
    <location>
        <begin position="1"/>
        <end position="33"/>
    </location>
</feature>
<sequence length="277" mass="30710">MGKIYDALEKADKQEKPAEGGRAMPERQRTEKAPEENVVQFVGNALKHSDTRLDINLITYHRPQSVEAELFKVLRTNLLFPAEGNPPKSILVTSAVPGDGKSFVSANLAISIAAGLEDYVLLMDCDIRRPSLHTCFGYGTTRGLSDYLNGQAPLETLLHKTPFPRLTLLPGGRPPRNPTELLSSKRMRTMLDEVVHRYDDRFIIIDSPPPSMAAEVAAIAKQVDGVLMVVRSGKTPRSAVTDTIEQIGKEKILGIVLNQAQQSVKKYYGYSKGYYRE</sequence>
<dbReference type="PANTHER" id="PTHR32309">
    <property type="entry name" value="TYROSINE-PROTEIN KINASE"/>
    <property type="match status" value="1"/>
</dbReference>
<keyword evidence="4" id="KW-0808">Transferase</keyword>
<accession>A0AA41UM08</accession>
<evidence type="ECO:0000256" key="3">
    <source>
        <dbReference type="SAM" id="MobiDB-lite"/>
    </source>
</evidence>
<dbReference type="InterPro" id="IPR033756">
    <property type="entry name" value="YlxH/NBP35"/>
</dbReference>
<dbReference type="GO" id="GO:0004713">
    <property type="term" value="F:protein tyrosine kinase activity"/>
    <property type="evidence" value="ECO:0007669"/>
    <property type="project" value="TreeGrafter"/>
</dbReference>
<organism evidence="4 5">
    <name type="scientific">Desulfatitalea alkaliphila</name>
    <dbReference type="NCBI Taxonomy" id="2929485"/>
    <lineage>
        <taxon>Bacteria</taxon>
        <taxon>Pseudomonadati</taxon>
        <taxon>Thermodesulfobacteriota</taxon>
        <taxon>Desulfobacteria</taxon>
        <taxon>Desulfobacterales</taxon>
        <taxon>Desulfosarcinaceae</taxon>
        <taxon>Desulfatitalea</taxon>
    </lineage>
</organism>
<keyword evidence="5" id="KW-1185">Reference proteome</keyword>
<protein>
    <submittedName>
        <fullName evidence="4">CpsD/CapB family tyrosine-protein kinase</fullName>
    </submittedName>
</protein>
<keyword evidence="1" id="KW-0547">Nucleotide-binding</keyword>
<dbReference type="EMBL" id="JALJRB010000021">
    <property type="protein sequence ID" value="MCJ8502126.1"/>
    <property type="molecule type" value="Genomic_DNA"/>
</dbReference>
<keyword evidence="2" id="KW-0067">ATP-binding</keyword>
<dbReference type="Proteomes" id="UP001165427">
    <property type="component" value="Unassembled WGS sequence"/>
</dbReference>
<dbReference type="SUPFAM" id="SSF52540">
    <property type="entry name" value="P-loop containing nucleoside triphosphate hydrolases"/>
    <property type="match status" value="1"/>
</dbReference>
<dbReference type="RefSeq" id="WP_246912231.1">
    <property type="nucleotide sequence ID" value="NZ_JALJRB010000021.1"/>
</dbReference>
<dbReference type="PANTHER" id="PTHR32309:SF13">
    <property type="entry name" value="FERRIC ENTEROBACTIN TRANSPORT PROTEIN FEPE"/>
    <property type="match status" value="1"/>
</dbReference>
<evidence type="ECO:0000313" key="4">
    <source>
        <dbReference type="EMBL" id="MCJ8502126.1"/>
    </source>
</evidence>
<keyword evidence="4" id="KW-0418">Kinase</keyword>
<dbReference type="GO" id="GO:0005886">
    <property type="term" value="C:plasma membrane"/>
    <property type="evidence" value="ECO:0007669"/>
    <property type="project" value="TreeGrafter"/>
</dbReference>
<dbReference type="InterPro" id="IPR005702">
    <property type="entry name" value="Wzc-like_C"/>
</dbReference>
<dbReference type="Pfam" id="PF10609">
    <property type="entry name" value="ParA"/>
    <property type="match status" value="1"/>
</dbReference>